<dbReference type="KEGG" id="aoz:HUE56_08490"/>
<dbReference type="EMBL" id="CP054618">
    <property type="protein sequence ID" value="QKS50560.1"/>
    <property type="molecule type" value="Genomic_DNA"/>
</dbReference>
<dbReference type="InterPro" id="IPR036388">
    <property type="entry name" value="WH-like_DNA-bd_sf"/>
</dbReference>
<dbReference type="AlphaFoldDB" id="A0A6N1AGC3"/>
<evidence type="ECO:0000256" key="2">
    <source>
        <dbReference type="ARBA" id="ARBA00023015"/>
    </source>
</evidence>
<keyword evidence="2" id="KW-0805">Transcription regulation</keyword>
<evidence type="ECO:0000313" key="6">
    <source>
        <dbReference type="EMBL" id="QKS50560.1"/>
    </source>
</evidence>
<dbReference type="GO" id="GO:0003677">
    <property type="term" value="F:DNA binding"/>
    <property type="evidence" value="ECO:0007669"/>
    <property type="project" value="UniProtKB-KW"/>
</dbReference>
<dbReference type="Pfam" id="PF00126">
    <property type="entry name" value="HTH_1"/>
    <property type="match status" value="1"/>
</dbReference>
<dbReference type="Proteomes" id="UP000509702">
    <property type="component" value="Plasmid unnamed4"/>
</dbReference>
<dbReference type="CDD" id="cd08414">
    <property type="entry name" value="PBP2_LTTR_aromatics_like"/>
    <property type="match status" value="1"/>
</dbReference>
<dbReference type="SUPFAM" id="SSF46785">
    <property type="entry name" value="Winged helix' DNA-binding domain"/>
    <property type="match status" value="1"/>
</dbReference>
<feature type="domain" description="HTH lysR-type" evidence="5">
    <location>
        <begin position="1"/>
        <end position="58"/>
    </location>
</feature>
<keyword evidence="4" id="KW-0804">Transcription</keyword>
<keyword evidence="6" id="KW-0614">Plasmid</keyword>
<dbReference type="InterPro" id="IPR036390">
    <property type="entry name" value="WH_DNA-bd_sf"/>
</dbReference>
<dbReference type="PRINTS" id="PR00039">
    <property type="entry name" value="HTHLYSR"/>
</dbReference>
<dbReference type="OrthoDB" id="9811588at2"/>
<dbReference type="Pfam" id="PF03466">
    <property type="entry name" value="LysR_substrate"/>
    <property type="match status" value="1"/>
</dbReference>
<reference evidence="6 7" key="1">
    <citation type="submission" date="2020-06" db="EMBL/GenBank/DDBJ databases">
        <title>Complete genome of Azosprillum oryzae KACC14407.</title>
        <authorList>
            <person name="Kim M."/>
            <person name="Park Y.-J."/>
            <person name="Shin J.-H."/>
        </authorList>
    </citation>
    <scope>NUCLEOTIDE SEQUENCE [LARGE SCALE GENOMIC DNA]</scope>
    <source>
        <strain evidence="6 7">KACC 14407</strain>
        <plasmid evidence="6 7">unnamed4</plasmid>
    </source>
</reference>
<evidence type="ECO:0000313" key="7">
    <source>
        <dbReference type="Proteomes" id="UP000509702"/>
    </source>
</evidence>
<organism evidence="6 7">
    <name type="scientific">Azospirillum oryzae</name>
    <dbReference type="NCBI Taxonomy" id="286727"/>
    <lineage>
        <taxon>Bacteria</taxon>
        <taxon>Pseudomonadati</taxon>
        <taxon>Pseudomonadota</taxon>
        <taxon>Alphaproteobacteria</taxon>
        <taxon>Rhodospirillales</taxon>
        <taxon>Azospirillaceae</taxon>
        <taxon>Azospirillum</taxon>
    </lineage>
</organism>
<comment type="similarity">
    <text evidence="1">Belongs to the LysR transcriptional regulatory family.</text>
</comment>
<dbReference type="InterPro" id="IPR005119">
    <property type="entry name" value="LysR_subst-bd"/>
</dbReference>
<evidence type="ECO:0000259" key="5">
    <source>
        <dbReference type="PROSITE" id="PS50931"/>
    </source>
</evidence>
<dbReference type="FunFam" id="1.10.10.10:FF:000001">
    <property type="entry name" value="LysR family transcriptional regulator"/>
    <property type="match status" value="1"/>
</dbReference>
<dbReference type="InterPro" id="IPR000847">
    <property type="entry name" value="LysR_HTH_N"/>
</dbReference>
<gene>
    <name evidence="6" type="ORF">HUE56_08490</name>
</gene>
<dbReference type="GO" id="GO:0032993">
    <property type="term" value="C:protein-DNA complex"/>
    <property type="evidence" value="ECO:0007669"/>
    <property type="project" value="TreeGrafter"/>
</dbReference>
<evidence type="ECO:0000256" key="1">
    <source>
        <dbReference type="ARBA" id="ARBA00009437"/>
    </source>
</evidence>
<evidence type="ECO:0000256" key="4">
    <source>
        <dbReference type="ARBA" id="ARBA00023163"/>
    </source>
</evidence>
<name>A0A6N1AGC3_9PROT</name>
<geneLocation type="plasmid" evidence="6 7">
    <name>unnamed4</name>
</geneLocation>
<dbReference type="Gene3D" id="1.10.10.10">
    <property type="entry name" value="Winged helix-like DNA-binding domain superfamily/Winged helix DNA-binding domain"/>
    <property type="match status" value="1"/>
</dbReference>
<dbReference type="GO" id="GO:0003700">
    <property type="term" value="F:DNA-binding transcription factor activity"/>
    <property type="evidence" value="ECO:0007669"/>
    <property type="project" value="InterPro"/>
</dbReference>
<evidence type="ECO:0000256" key="3">
    <source>
        <dbReference type="ARBA" id="ARBA00023125"/>
    </source>
</evidence>
<sequence>MELRHLRYFIAVAEHESVRLASKRVHITQPAISRQIQFLEEELGVALFDRGPRGLRLTAAGAHYLVEARRLLAQLEAAGRSVKLIAAGLQGRLRIGFVENAGWDGLVPELFSRFQREAPGVQFELAPLNTPMQLEEMEDGTLDGGFVYLFEPPPANLATVPLLDHGVTLAVPRAWGLPADVPMRARDLAGRPFVTFPRSIYPAYYDLLLSACRQAGLTLNVVQEVSTEAAILSLVSAGIGAAIVNSANRARPPARAQFLDLADVSIRLPLSFACLSENANPALIRFRTVITAAL</sequence>
<dbReference type="PANTHER" id="PTHR30346:SF28">
    <property type="entry name" value="HTH-TYPE TRANSCRIPTIONAL REGULATOR CYNR"/>
    <property type="match status" value="1"/>
</dbReference>
<protein>
    <submittedName>
        <fullName evidence="6">LysR family transcriptional regulator</fullName>
    </submittedName>
</protein>
<dbReference type="PROSITE" id="PS50931">
    <property type="entry name" value="HTH_LYSR"/>
    <property type="match status" value="1"/>
</dbReference>
<keyword evidence="7" id="KW-1185">Reference proteome</keyword>
<accession>A0A6N1AGC3</accession>
<dbReference type="RefSeq" id="WP_149199861.1">
    <property type="nucleotide sequence ID" value="NZ_BSOV01000013.1"/>
</dbReference>
<dbReference type="PANTHER" id="PTHR30346">
    <property type="entry name" value="TRANSCRIPTIONAL DUAL REGULATOR HCAR-RELATED"/>
    <property type="match status" value="1"/>
</dbReference>
<proteinExistence type="inferred from homology"/>
<dbReference type="Gene3D" id="3.40.190.10">
    <property type="entry name" value="Periplasmic binding protein-like II"/>
    <property type="match status" value="2"/>
</dbReference>
<keyword evidence="3" id="KW-0238">DNA-binding</keyword>
<dbReference type="SUPFAM" id="SSF53850">
    <property type="entry name" value="Periplasmic binding protein-like II"/>
    <property type="match status" value="1"/>
</dbReference>